<dbReference type="Proteomes" id="UP000183832">
    <property type="component" value="Unassembled WGS sequence"/>
</dbReference>
<evidence type="ECO:0000313" key="1">
    <source>
        <dbReference type="EMBL" id="CRL00715.1"/>
    </source>
</evidence>
<accession>A0A1J1IKF9</accession>
<reference evidence="1 2" key="1">
    <citation type="submission" date="2015-04" db="EMBL/GenBank/DDBJ databases">
        <authorList>
            <person name="Syromyatnikov M.Y."/>
            <person name="Popov V.N."/>
        </authorList>
    </citation>
    <scope>NUCLEOTIDE SEQUENCE [LARGE SCALE GENOMIC DNA]</scope>
</reference>
<name>A0A1J1IKF9_9DIPT</name>
<gene>
    <name evidence="1" type="ORF">CLUMA_CG013972</name>
</gene>
<keyword evidence="2" id="KW-1185">Reference proteome</keyword>
<dbReference type="AlphaFoldDB" id="A0A1J1IKF9"/>
<proteinExistence type="predicted"/>
<protein>
    <submittedName>
        <fullName evidence="1">CLUMA_CG013972, isoform A</fullName>
    </submittedName>
</protein>
<evidence type="ECO:0000313" key="2">
    <source>
        <dbReference type="Proteomes" id="UP000183832"/>
    </source>
</evidence>
<dbReference type="EMBL" id="CVRI01000054">
    <property type="protein sequence ID" value="CRL00715.1"/>
    <property type="molecule type" value="Genomic_DNA"/>
</dbReference>
<organism evidence="1 2">
    <name type="scientific">Clunio marinus</name>
    <dbReference type="NCBI Taxonomy" id="568069"/>
    <lineage>
        <taxon>Eukaryota</taxon>
        <taxon>Metazoa</taxon>
        <taxon>Ecdysozoa</taxon>
        <taxon>Arthropoda</taxon>
        <taxon>Hexapoda</taxon>
        <taxon>Insecta</taxon>
        <taxon>Pterygota</taxon>
        <taxon>Neoptera</taxon>
        <taxon>Endopterygota</taxon>
        <taxon>Diptera</taxon>
        <taxon>Nematocera</taxon>
        <taxon>Chironomoidea</taxon>
        <taxon>Chironomidae</taxon>
        <taxon>Clunio</taxon>
    </lineage>
</organism>
<sequence length="68" mass="8034">MRNIFNVANEIEPGSSTWGAMCGLPSTPLDKSRRRERKQQERCFKNFNGDLLRDWSFIVDEVKMKNER</sequence>